<dbReference type="EMBL" id="CP001650">
    <property type="protein sequence ID" value="ADF54886.1"/>
    <property type="molecule type" value="Genomic_DNA"/>
</dbReference>
<dbReference type="RefSeq" id="WP_013073946.1">
    <property type="nucleotide sequence ID" value="NC_014041.1"/>
</dbReference>
<dbReference type="AlphaFoldDB" id="D5BDI0"/>
<evidence type="ECO:0000313" key="3">
    <source>
        <dbReference type="Proteomes" id="UP000001654"/>
    </source>
</evidence>
<dbReference type="Proteomes" id="UP000001654">
    <property type="component" value="Chromosome"/>
</dbReference>
<dbReference type="STRING" id="655815.ZPR_4586"/>
<keyword evidence="3" id="KW-1185">Reference proteome</keyword>
<keyword evidence="1" id="KW-0472">Membrane</keyword>
<evidence type="ECO:0000256" key="1">
    <source>
        <dbReference type="SAM" id="Phobius"/>
    </source>
</evidence>
<gene>
    <name evidence="2" type="ordered locus">ZPR_4586</name>
</gene>
<keyword evidence="1" id="KW-1133">Transmembrane helix</keyword>
<protein>
    <submittedName>
        <fullName evidence="2">Uncharacterized protein</fullName>
    </submittedName>
</protein>
<dbReference type="OrthoDB" id="1164924at2"/>
<organism evidence="2 3">
    <name type="scientific">Zunongwangia profunda (strain DSM 18752 / CCTCC AB 206139 / SM-A87)</name>
    <name type="common">Wangia profunda</name>
    <dbReference type="NCBI Taxonomy" id="655815"/>
    <lineage>
        <taxon>Bacteria</taxon>
        <taxon>Pseudomonadati</taxon>
        <taxon>Bacteroidota</taxon>
        <taxon>Flavobacteriia</taxon>
        <taxon>Flavobacteriales</taxon>
        <taxon>Flavobacteriaceae</taxon>
        <taxon>Zunongwangia</taxon>
    </lineage>
</organism>
<reference evidence="2 3" key="1">
    <citation type="journal article" date="2010" name="BMC Genomics">
        <title>The complete genome of Zunongwangia profunda SM-A87 reveals its adaptation to the deep-sea environment and ecological role in sedimentary organic nitrogen degradation.</title>
        <authorList>
            <person name="Qin Q.L."/>
            <person name="Zhang X.Y."/>
            <person name="Wang X.M."/>
            <person name="Liu G.M."/>
            <person name="Chen X.L."/>
            <person name="Xie B.B."/>
            <person name="Dang H.Y."/>
            <person name="Zhou B.C."/>
            <person name="Yu J."/>
            <person name="Zhang Y.Z."/>
        </authorList>
    </citation>
    <scope>NUCLEOTIDE SEQUENCE [LARGE SCALE GENOMIC DNA]</scope>
    <source>
        <strain evidence="3">DSM 18752 / CCTCC AB 206139 / SM-A87</strain>
    </source>
</reference>
<dbReference type="eggNOG" id="ENOG5033AIV">
    <property type="taxonomic scope" value="Bacteria"/>
</dbReference>
<dbReference type="HOGENOM" id="CLU_2508615_0_0_10"/>
<sequence>MNPEEENRRKRAEANLSKTENLQFFILPFITPRARHKPTDDFSQSQLERFKKYGYDTKLKQANQLIIYGIIFWIGLAAFIGYLVNKFS</sequence>
<dbReference type="KEGG" id="zpr:ZPR_4586"/>
<feature type="transmembrane region" description="Helical" evidence="1">
    <location>
        <begin position="65"/>
        <end position="84"/>
    </location>
</feature>
<keyword evidence="1" id="KW-0812">Transmembrane</keyword>
<name>D5BDI0_ZUNPS</name>
<evidence type="ECO:0000313" key="2">
    <source>
        <dbReference type="EMBL" id="ADF54886.1"/>
    </source>
</evidence>
<proteinExistence type="predicted"/>
<accession>D5BDI0</accession>